<protein>
    <recommendedName>
        <fullName evidence="2">Integrase, catalytic region, zinc finger, CCHC-type, peptidase aspartic, catalytic</fullName>
    </recommendedName>
</protein>
<sequence>MQRYIQSKPQGKAIWKCIVERPASHPMSAAVTSVANVVVEAPSPKRDEEFTAEENARDLDDIQAASILSQGLPQHIFNTLNQTESAKEMWENIELLMKGYGLSEQRKQEELFDKYERFHAIGNESIHEYFIRFHKLAN</sequence>
<gene>
    <name evidence="1" type="ORF">Tci_633317</name>
</gene>
<proteinExistence type="predicted"/>
<evidence type="ECO:0000313" key="1">
    <source>
        <dbReference type="EMBL" id="GFA61345.1"/>
    </source>
</evidence>
<evidence type="ECO:0008006" key="2">
    <source>
        <dbReference type="Google" id="ProtNLM"/>
    </source>
</evidence>
<dbReference type="AlphaFoldDB" id="A0A699JWI1"/>
<comment type="caution">
    <text evidence="1">The sequence shown here is derived from an EMBL/GenBank/DDBJ whole genome shotgun (WGS) entry which is preliminary data.</text>
</comment>
<feature type="non-terminal residue" evidence="1">
    <location>
        <position position="138"/>
    </location>
</feature>
<accession>A0A699JWI1</accession>
<name>A0A699JWI1_TANCI</name>
<dbReference type="Pfam" id="PF14223">
    <property type="entry name" value="Retrotran_gag_2"/>
    <property type="match status" value="1"/>
</dbReference>
<organism evidence="1">
    <name type="scientific">Tanacetum cinerariifolium</name>
    <name type="common">Dalmatian daisy</name>
    <name type="synonym">Chrysanthemum cinerariifolium</name>
    <dbReference type="NCBI Taxonomy" id="118510"/>
    <lineage>
        <taxon>Eukaryota</taxon>
        <taxon>Viridiplantae</taxon>
        <taxon>Streptophyta</taxon>
        <taxon>Embryophyta</taxon>
        <taxon>Tracheophyta</taxon>
        <taxon>Spermatophyta</taxon>
        <taxon>Magnoliopsida</taxon>
        <taxon>eudicotyledons</taxon>
        <taxon>Gunneridae</taxon>
        <taxon>Pentapetalae</taxon>
        <taxon>asterids</taxon>
        <taxon>campanulids</taxon>
        <taxon>Asterales</taxon>
        <taxon>Asteraceae</taxon>
        <taxon>Asteroideae</taxon>
        <taxon>Anthemideae</taxon>
        <taxon>Anthemidinae</taxon>
        <taxon>Tanacetum</taxon>
    </lineage>
</organism>
<dbReference type="EMBL" id="BKCJ010455235">
    <property type="protein sequence ID" value="GFA61345.1"/>
    <property type="molecule type" value="Genomic_DNA"/>
</dbReference>
<reference evidence="1" key="1">
    <citation type="journal article" date="2019" name="Sci. Rep.">
        <title>Draft genome of Tanacetum cinerariifolium, the natural source of mosquito coil.</title>
        <authorList>
            <person name="Yamashiro T."/>
            <person name="Shiraishi A."/>
            <person name="Satake H."/>
            <person name="Nakayama K."/>
        </authorList>
    </citation>
    <scope>NUCLEOTIDE SEQUENCE</scope>
</reference>